<dbReference type="AlphaFoldDB" id="A0A239VJZ1"/>
<dbReference type="GO" id="GO:0051213">
    <property type="term" value="F:dioxygenase activity"/>
    <property type="evidence" value="ECO:0007669"/>
    <property type="project" value="UniProtKB-KW"/>
</dbReference>
<proteinExistence type="predicted"/>
<feature type="region of interest" description="Disordered" evidence="1">
    <location>
        <begin position="1"/>
        <end position="26"/>
    </location>
</feature>
<dbReference type="InterPro" id="IPR004360">
    <property type="entry name" value="Glyas_Fos-R_dOase_dom"/>
</dbReference>
<sequence>MGVINDAAPDPVVTDTTPIRVPNPIPTPAAPRPEILRCAYAELIVSDLQAARAFYVDALGLVITYEDDEAIYLRAYEEFIHHNLVLRPGPTPRPARFRVPRQNPRRRRQSRSVFHRTRLPSRTTQKRIRPRYRRCSTRQ</sequence>
<accession>A0A239VJZ1</accession>
<dbReference type="EMBL" id="LT906453">
    <property type="protein sequence ID" value="SNV22611.1"/>
    <property type="molecule type" value="Genomic_DNA"/>
</dbReference>
<dbReference type="InterPro" id="IPR029068">
    <property type="entry name" value="Glyas_Bleomycin-R_OHBP_Dase"/>
</dbReference>
<gene>
    <name evidence="3" type="ORF">SAMEA4475696_01580</name>
</gene>
<evidence type="ECO:0000313" key="4">
    <source>
        <dbReference type="Proteomes" id="UP000242637"/>
    </source>
</evidence>
<name>A0A239VJZ1_9MICO</name>
<feature type="domain" description="Glyoxalase/fosfomycin resistance/dioxygenase" evidence="2">
    <location>
        <begin position="40"/>
        <end position="97"/>
    </location>
</feature>
<dbReference type="Gene3D" id="3.10.180.10">
    <property type="entry name" value="2,3-Dihydroxybiphenyl 1,2-Dioxygenase, domain 1"/>
    <property type="match status" value="1"/>
</dbReference>
<keyword evidence="3" id="KW-0560">Oxidoreductase</keyword>
<dbReference type="Pfam" id="PF00903">
    <property type="entry name" value="Glyoxalase"/>
    <property type="match status" value="1"/>
</dbReference>
<protein>
    <submittedName>
        <fullName evidence="3">3,4-dihydroxyphenylacetate 2,3-dioxygenase</fullName>
    </submittedName>
</protein>
<dbReference type="SUPFAM" id="SSF54593">
    <property type="entry name" value="Glyoxalase/Bleomycin resistance protein/Dihydroxybiphenyl dioxygenase"/>
    <property type="match status" value="1"/>
</dbReference>
<feature type="compositionally biased region" description="Basic residues" evidence="1">
    <location>
        <begin position="95"/>
        <end position="139"/>
    </location>
</feature>
<keyword evidence="4" id="KW-1185">Reference proteome</keyword>
<reference evidence="3 4" key="1">
    <citation type="submission" date="2017-06" db="EMBL/GenBank/DDBJ databases">
        <authorList>
            <consortium name="Pathogen Informatics"/>
        </authorList>
    </citation>
    <scope>NUCLEOTIDE SEQUENCE [LARGE SCALE GENOMIC DNA]</scope>
    <source>
        <strain evidence="3 4">NCTC13039</strain>
    </source>
</reference>
<keyword evidence="3" id="KW-0223">Dioxygenase</keyword>
<dbReference type="KEGG" id="dco:SAMEA4475696_1580"/>
<dbReference type="Proteomes" id="UP000242637">
    <property type="component" value="Chromosome 1"/>
</dbReference>
<evidence type="ECO:0000259" key="2">
    <source>
        <dbReference type="Pfam" id="PF00903"/>
    </source>
</evidence>
<dbReference type="STRING" id="1121387.GCA_000429885_02246"/>
<evidence type="ECO:0000256" key="1">
    <source>
        <dbReference type="SAM" id="MobiDB-lite"/>
    </source>
</evidence>
<evidence type="ECO:0000313" key="3">
    <source>
        <dbReference type="EMBL" id="SNV22611.1"/>
    </source>
</evidence>
<organism evidence="3 4">
    <name type="scientific">Dermatophilus congolensis</name>
    <dbReference type="NCBI Taxonomy" id="1863"/>
    <lineage>
        <taxon>Bacteria</taxon>
        <taxon>Bacillati</taxon>
        <taxon>Actinomycetota</taxon>
        <taxon>Actinomycetes</taxon>
        <taxon>Micrococcales</taxon>
        <taxon>Dermatophilaceae</taxon>
        <taxon>Dermatophilus</taxon>
    </lineage>
</organism>
<feature type="region of interest" description="Disordered" evidence="1">
    <location>
        <begin position="87"/>
        <end position="139"/>
    </location>
</feature>